<evidence type="ECO:0000256" key="1">
    <source>
        <dbReference type="ARBA" id="ARBA00001541"/>
    </source>
</evidence>
<dbReference type="PROSITE" id="PS50123">
    <property type="entry name" value="CHER"/>
    <property type="match status" value="1"/>
</dbReference>
<feature type="region of interest" description="Disordered" evidence="7">
    <location>
        <begin position="309"/>
        <end position="388"/>
    </location>
</feature>
<evidence type="ECO:0000313" key="9">
    <source>
        <dbReference type="EMBL" id="SEK66950.1"/>
    </source>
</evidence>
<evidence type="ECO:0000256" key="6">
    <source>
        <dbReference type="PROSITE-ProRule" id="PRU00339"/>
    </source>
</evidence>
<dbReference type="SMART" id="SM00138">
    <property type="entry name" value="MeTrc"/>
    <property type="match status" value="1"/>
</dbReference>
<dbReference type="SMART" id="SM00028">
    <property type="entry name" value="TPR"/>
    <property type="match status" value="3"/>
</dbReference>
<dbReference type="InterPro" id="IPR050903">
    <property type="entry name" value="Bact_Chemotaxis_MeTrfase"/>
</dbReference>
<evidence type="ECO:0000259" key="8">
    <source>
        <dbReference type="PROSITE" id="PS50123"/>
    </source>
</evidence>
<dbReference type="AlphaFoldDB" id="A0A1H7IZ37"/>
<comment type="catalytic activity">
    <reaction evidence="1">
        <text>L-glutamyl-[protein] + S-adenosyl-L-methionine = [protein]-L-glutamate 5-O-methyl ester + S-adenosyl-L-homocysteine</text>
        <dbReference type="Rhea" id="RHEA:24452"/>
        <dbReference type="Rhea" id="RHEA-COMP:10208"/>
        <dbReference type="Rhea" id="RHEA-COMP:10311"/>
        <dbReference type="ChEBI" id="CHEBI:29973"/>
        <dbReference type="ChEBI" id="CHEBI:57856"/>
        <dbReference type="ChEBI" id="CHEBI:59789"/>
        <dbReference type="ChEBI" id="CHEBI:82795"/>
        <dbReference type="EC" id="2.1.1.80"/>
    </reaction>
</comment>
<dbReference type="InterPro" id="IPR011990">
    <property type="entry name" value="TPR-like_helical_dom_sf"/>
</dbReference>
<dbReference type="RefSeq" id="WP_075005229.1">
    <property type="nucleotide sequence ID" value="NZ_FOAP01000002.1"/>
</dbReference>
<keyword evidence="5" id="KW-0949">S-adenosyl-L-methionine</keyword>
<dbReference type="GO" id="GO:0032259">
    <property type="term" value="P:methylation"/>
    <property type="evidence" value="ECO:0007669"/>
    <property type="project" value="UniProtKB-KW"/>
</dbReference>
<dbReference type="InterPro" id="IPR000780">
    <property type="entry name" value="CheR_MeTrfase"/>
</dbReference>
<dbReference type="PANTHER" id="PTHR24422">
    <property type="entry name" value="CHEMOTAXIS PROTEIN METHYLTRANSFERASE"/>
    <property type="match status" value="1"/>
</dbReference>
<dbReference type="Gene3D" id="1.25.40.10">
    <property type="entry name" value="Tetratricopeptide repeat domain"/>
    <property type="match status" value="1"/>
</dbReference>
<keyword evidence="10" id="KW-1185">Reference proteome</keyword>
<evidence type="ECO:0000256" key="5">
    <source>
        <dbReference type="ARBA" id="ARBA00022691"/>
    </source>
</evidence>
<dbReference type="OrthoDB" id="5377542at2"/>
<sequence length="559" mass="60893">MLNVSQKALQQLAALLLERAGLKITPDGYHSLRLALATRMPVAGISDPEVYVQRLRDVGGEQELRSLVPLVTVGHTEFFRDPKQFRALERFILPQLLAKARREMRRVCIWSAGCATGEEPYSVAMVMAELGALAVEVDLWATDLNLAAVEAARLGRFSVRRSSGISSERLERFFHPVEDGMEVQSTLREYVRFEGQNLAAPSFDAVTPGSLDLILCRNVIIYFDLPTIRSLMDRFLVALRPGGLLFLGYSESLFKVYDRFEMIEVDGAFVYRRPLLGVARAAAAAAPAPITTPVPMSVSSPGIPATVVTPAGGSLPRPAPSLSRLRPPDAPMPMSPAPRASVQEPAASLASRGTTEPVRPARLTLEGTSTDPRGVRTTEVPGGAKAFPPSERLKQAVRKMMQSDFTAAIHDVEKLLIDEPGHLDALLTLGNLYSLTGRISEAREAFAQALVREPLCVEARIFGGVAALQAGNLVEARSELGKALFLEPTLALGHYLLAQVQERTQDREGARRSYRNAIAQLRFPQRPLAGHYPDIPDSADAIARVARYALAALEEEAGH</sequence>
<dbReference type="GO" id="GO:0008983">
    <property type="term" value="F:protein-glutamate O-methyltransferase activity"/>
    <property type="evidence" value="ECO:0007669"/>
    <property type="project" value="UniProtKB-EC"/>
</dbReference>
<protein>
    <recommendedName>
        <fullName evidence="2">protein-glutamate O-methyltransferase</fullName>
        <ecNumber evidence="2">2.1.1.80</ecNumber>
    </recommendedName>
</protein>
<keyword evidence="3 9" id="KW-0489">Methyltransferase</keyword>
<dbReference type="Pfam" id="PF01739">
    <property type="entry name" value="CheR"/>
    <property type="match status" value="1"/>
</dbReference>
<feature type="domain" description="CheR-type methyltransferase" evidence="8">
    <location>
        <begin position="1"/>
        <end position="276"/>
    </location>
</feature>
<gene>
    <name evidence="9" type="ORF">SAMN05444354_10245</name>
</gene>
<dbReference type="Gene3D" id="1.10.155.10">
    <property type="entry name" value="Chemotaxis receptor methyltransferase CheR, N-terminal domain"/>
    <property type="match status" value="1"/>
</dbReference>
<organism evidence="9 10">
    <name type="scientific">Stigmatella aurantiaca</name>
    <dbReference type="NCBI Taxonomy" id="41"/>
    <lineage>
        <taxon>Bacteria</taxon>
        <taxon>Pseudomonadati</taxon>
        <taxon>Myxococcota</taxon>
        <taxon>Myxococcia</taxon>
        <taxon>Myxococcales</taxon>
        <taxon>Cystobacterineae</taxon>
        <taxon>Archangiaceae</taxon>
        <taxon>Stigmatella</taxon>
    </lineage>
</organism>
<dbReference type="InterPro" id="IPR029063">
    <property type="entry name" value="SAM-dependent_MTases_sf"/>
</dbReference>
<dbReference type="Proteomes" id="UP000182719">
    <property type="component" value="Unassembled WGS sequence"/>
</dbReference>
<proteinExistence type="predicted"/>
<feature type="compositionally biased region" description="Low complexity" evidence="7">
    <location>
        <begin position="314"/>
        <end position="325"/>
    </location>
</feature>
<dbReference type="Pfam" id="PF13432">
    <property type="entry name" value="TPR_16"/>
    <property type="match status" value="1"/>
</dbReference>
<dbReference type="SUPFAM" id="SSF53335">
    <property type="entry name" value="S-adenosyl-L-methionine-dependent methyltransferases"/>
    <property type="match status" value="1"/>
</dbReference>
<keyword evidence="4 9" id="KW-0808">Transferase</keyword>
<dbReference type="PRINTS" id="PR00996">
    <property type="entry name" value="CHERMTFRASE"/>
</dbReference>
<feature type="repeat" description="TPR" evidence="6">
    <location>
        <begin position="423"/>
        <end position="456"/>
    </location>
</feature>
<dbReference type="Gene3D" id="3.40.50.150">
    <property type="entry name" value="Vaccinia Virus protein VP39"/>
    <property type="match status" value="1"/>
</dbReference>
<evidence type="ECO:0000256" key="3">
    <source>
        <dbReference type="ARBA" id="ARBA00022603"/>
    </source>
</evidence>
<evidence type="ECO:0000256" key="4">
    <source>
        <dbReference type="ARBA" id="ARBA00022679"/>
    </source>
</evidence>
<accession>A0A1H7IZ37</accession>
<evidence type="ECO:0000256" key="7">
    <source>
        <dbReference type="SAM" id="MobiDB-lite"/>
    </source>
</evidence>
<reference evidence="10" key="1">
    <citation type="submission" date="2016-10" db="EMBL/GenBank/DDBJ databases">
        <authorList>
            <person name="Varghese N."/>
            <person name="Submissions S."/>
        </authorList>
    </citation>
    <scope>NUCLEOTIDE SEQUENCE [LARGE SCALE GENOMIC DNA]</scope>
    <source>
        <strain evidence="10">DSM 17044</strain>
    </source>
</reference>
<evidence type="ECO:0000256" key="2">
    <source>
        <dbReference type="ARBA" id="ARBA00012534"/>
    </source>
</evidence>
<dbReference type="EMBL" id="FOAP01000002">
    <property type="protein sequence ID" value="SEK66950.1"/>
    <property type="molecule type" value="Genomic_DNA"/>
</dbReference>
<dbReference type="InterPro" id="IPR022642">
    <property type="entry name" value="CheR_C"/>
</dbReference>
<dbReference type="SUPFAM" id="SSF48452">
    <property type="entry name" value="TPR-like"/>
    <property type="match status" value="1"/>
</dbReference>
<name>A0A1H7IZ37_STIAU</name>
<dbReference type="EC" id="2.1.1.80" evidence="2"/>
<keyword evidence="6" id="KW-0802">TPR repeat</keyword>
<dbReference type="PANTHER" id="PTHR24422:SF19">
    <property type="entry name" value="CHEMOTAXIS PROTEIN METHYLTRANSFERASE"/>
    <property type="match status" value="1"/>
</dbReference>
<dbReference type="SUPFAM" id="SSF47757">
    <property type="entry name" value="Chemotaxis receptor methyltransferase CheR, N-terminal domain"/>
    <property type="match status" value="1"/>
</dbReference>
<evidence type="ECO:0000313" key="10">
    <source>
        <dbReference type="Proteomes" id="UP000182719"/>
    </source>
</evidence>
<dbReference type="PROSITE" id="PS50005">
    <property type="entry name" value="TPR"/>
    <property type="match status" value="1"/>
</dbReference>
<dbReference type="InterPro" id="IPR036804">
    <property type="entry name" value="CheR_N_sf"/>
</dbReference>
<dbReference type="InterPro" id="IPR019734">
    <property type="entry name" value="TPR_rpt"/>
</dbReference>